<dbReference type="GO" id="GO:0005737">
    <property type="term" value="C:cytoplasm"/>
    <property type="evidence" value="ECO:0007669"/>
    <property type="project" value="TreeGrafter"/>
</dbReference>
<organism evidence="8 9">
    <name type="scientific">Eiseniibacteriota bacterium</name>
    <dbReference type="NCBI Taxonomy" id="2212470"/>
    <lineage>
        <taxon>Bacteria</taxon>
        <taxon>Candidatus Eiseniibacteriota</taxon>
    </lineage>
</organism>
<dbReference type="Proteomes" id="UP000319771">
    <property type="component" value="Unassembled WGS sequence"/>
</dbReference>
<dbReference type="Gene3D" id="3.90.1150.10">
    <property type="entry name" value="Aspartate Aminotransferase, domain 1"/>
    <property type="match status" value="1"/>
</dbReference>
<keyword evidence="4 6" id="KW-0663">Pyridoxal phosphate</keyword>
<dbReference type="AlphaFoldDB" id="A0A538U4P8"/>
<dbReference type="GO" id="GO:0006520">
    <property type="term" value="P:amino acid metabolic process"/>
    <property type="evidence" value="ECO:0007669"/>
    <property type="project" value="InterPro"/>
</dbReference>
<keyword evidence="5 7" id="KW-0456">Lyase</keyword>
<gene>
    <name evidence="8" type="ORF">E6K81_11555</name>
</gene>
<keyword evidence="8" id="KW-0032">Aminotransferase</keyword>
<dbReference type="PANTHER" id="PTHR11999">
    <property type="entry name" value="GROUP II PYRIDOXAL-5-PHOSPHATE DECARBOXYLASE"/>
    <property type="match status" value="1"/>
</dbReference>
<feature type="modified residue" description="N6-(pyridoxal phosphate)lysine" evidence="6">
    <location>
        <position position="304"/>
    </location>
</feature>
<evidence type="ECO:0000256" key="4">
    <source>
        <dbReference type="ARBA" id="ARBA00022898"/>
    </source>
</evidence>
<evidence type="ECO:0000313" key="9">
    <source>
        <dbReference type="Proteomes" id="UP000319771"/>
    </source>
</evidence>
<reference evidence="8 9" key="1">
    <citation type="journal article" date="2019" name="Nat. Microbiol.">
        <title>Mediterranean grassland soil C-N compound turnover is dependent on rainfall and depth, and is mediated by genomically divergent microorganisms.</title>
        <authorList>
            <person name="Diamond S."/>
            <person name="Andeer P.F."/>
            <person name="Li Z."/>
            <person name="Crits-Christoph A."/>
            <person name="Burstein D."/>
            <person name="Anantharaman K."/>
            <person name="Lane K.R."/>
            <person name="Thomas B.C."/>
            <person name="Pan C."/>
            <person name="Northen T.R."/>
            <person name="Banfield J.F."/>
        </authorList>
    </citation>
    <scope>NUCLEOTIDE SEQUENCE [LARGE SCALE GENOMIC DNA]</scope>
    <source>
        <strain evidence="8">WS_11</strain>
    </source>
</reference>
<keyword evidence="3" id="KW-0210">Decarboxylase</keyword>
<dbReference type="GO" id="GO:0008483">
    <property type="term" value="F:transaminase activity"/>
    <property type="evidence" value="ECO:0007669"/>
    <property type="project" value="UniProtKB-KW"/>
</dbReference>
<dbReference type="InterPro" id="IPR015422">
    <property type="entry name" value="PyrdxlP-dep_Trfase_small"/>
</dbReference>
<dbReference type="InterPro" id="IPR015421">
    <property type="entry name" value="PyrdxlP-dep_Trfase_major"/>
</dbReference>
<evidence type="ECO:0000256" key="7">
    <source>
        <dbReference type="RuleBase" id="RU000382"/>
    </source>
</evidence>
<dbReference type="PANTHER" id="PTHR11999:SF70">
    <property type="entry name" value="MIP05841P"/>
    <property type="match status" value="1"/>
</dbReference>
<evidence type="ECO:0000256" key="1">
    <source>
        <dbReference type="ARBA" id="ARBA00001933"/>
    </source>
</evidence>
<dbReference type="SUPFAM" id="SSF53383">
    <property type="entry name" value="PLP-dependent transferases"/>
    <property type="match status" value="1"/>
</dbReference>
<name>A0A538U4P8_UNCEI</name>
<dbReference type="PROSITE" id="PS00392">
    <property type="entry name" value="DDC_GAD_HDC_YDC"/>
    <property type="match status" value="1"/>
</dbReference>
<evidence type="ECO:0000256" key="3">
    <source>
        <dbReference type="ARBA" id="ARBA00022793"/>
    </source>
</evidence>
<dbReference type="Pfam" id="PF00282">
    <property type="entry name" value="Pyridoxal_deC"/>
    <property type="match status" value="1"/>
</dbReference>
<dbReference type="InterPro" id="IPR015424">
    <property type="entry name" value="PyrdxlP-dep_Trfase"/>
</dbReference>
<dbReference type="GO" id="GO:0016831">
    <property type="term" value="F:carboxy-lyase activity"/>
    <property type="evidence" value="ECO:0007669"/>
    <property type="project" value="UniProtKB-KW"/>
</dbReference>
<evidence type="ECO:0000313" key="8">
    <source>
        <dbReference type="EMBL" id="TMQ70872.1"/>
    </source>
</evidence>
<comment type="similarity">
    <text evidence="2 7">Belongs to the group II decarboxylase family.</text>
</comment>
<protein>
    <submittedName>
        <fullName evidence="8">Aminotransferase class V-fold PLP-dependent enzyme</fullName>
    </submittedName>
</protein>
<dbReference type="InterPro" id="IPR010977">
    <property type="entry name" value="Aromatic_deC"/>
</dbReference>
<accession>A0A538U4P8</accession>
<evidence type="ECO:0000256" key="2">
    <source>
        <dbReference type="ARBA" id="ARBA00009533"/>
    </source>
</evidence>
<comment type="cofactor">
    <cofactor evidence="1 6 7">
        <name>pyridoxal 5'-phosphate</name>
        <dbReference type="ChEBI" id="CHEBI:597326"/>
    </cofactor>
</comment>
<dbReference type="Gene3D" id="3.40.640.10">
    <property type="entry name" value="Type I PLP-dependent aspartate aminotransferase-like (Major domain)"/>
    <property type="match status" value="1"/>
</dbReference>
<sequence>MGAQELGTSLASLEARARELDTSSQALSEWLEHLTRFAAEFVAANADGPAFHGEGAGPPPRTPLPTTAAPFEAVLAEYREAVLTRSLVPTSGRFFGYVPGGGLPSAAFGDFLAALTNPYASVYGASPGAAQIENSAVQWLVEMIGYPAGAWGTLQSGGSLAALTAVVAARETRPPADWARGVVYLTDECHLSIRKALHIAGLGPLPVRSVPVDDRLRMSVPELARRIEEDRRRGLLPWMVFASAGTVNTGAVDPLDQIAAVAAAAGLWLHVDAAYGGFFILTERAHALLAGMARADSVVLDPHKGLFLPYGCGAVLVRDGDALRKGFAFTSSYLKDVHAGGEVSPADYSPELTRHFRGLRLWMSLKLHGVERFRAALEEKLILAQLAHEGLLEMPGIETVQAPQLSCVAFRVRGEGDQATERLHARVLARGRVQLSSTRLWGRHYLRLCILCFRSHLSDVEEALAEIAAAIAAD</sequence>
<dbReference type="GO" id="GO:0030170">
    <property type="term" value="F:pyridoxal phosphate binding"/>
    <property type="evidence" value="ECO:0007669"/>
    <property type="project" value="InterPro"/>
</dbReference>
<proteinExistence type="inferred from homology"/>
<dbReference type="GO" id="GO:0019752">
    <property type="term" value="P:carboxylic acid metabolic process"/>
    <property type="evidence" value="ECO:0007669"/>
    <property type="project" value="InterPro"/>
</dbReference>
<evidence type="ECO:0000256" key="5">
    <source>
        <dbReference type="ARBA" id="ARBA00023239"/>
    </source>
</evidence>
<dbReference type="EMBL" id="VBPB01000197">
    <property type="protein sequence ID" value="TMQ70872.1"/>
    <property type="molecule type" value="Genomic_DNA"/>
</dbReference>
<dbReference type="InterPro" id="IPR021115">
    <property type="entry name" value="Pyridoxal-P_BS"/>
</dbReference>
<comment type="caution">
    <text evidence="8">The sequence shown here is derived from an EMBL/GenBank/DDBJ whole genome shotgun (WGS) entry which is preliminary data.</text>
</comment>
<dbReference type="InterPro" id="IPR002129">
    <property type="entry name" value="PyrdxlP-dep_de-COase"/>
</dbReference>
<keyword evidence="8" id="KW-0808">Transferase</keyword>
<evidence type="ECO:0000256" key="6">
    <source>
        <dbReference type="PIRSR" id="PIRSR602129-50"/>
    </source>
</evidence>
<dbReference type="PRINTS" id="PR00800">
    <property type="entry name" value="YHDCRBOXLASE"/>
</dbReference>